<evidence type="ECO:0000256" key="1">
    <source>
        <dbReference type="ARBA" id="ARBA00005254"/>
    </source>
</evidence>
<dbReference type="InterPro" id="IPR051683">
    <property type="entry name" value="Enoyl-CoA_Hydratase/Isomerase"/>
</dbReference>
<reference evidence="3" key="1">
    <citation type="journal article" date="2019" name="Int. J. Syst. Evol. Microbiol.">
        <title>The Global Catalogue of Microorganisms (GCM) 10K type strain sequencing project: providing services to taxonomists for standard genome sequencing and annotation.</title>
        <authorList>
            <consortium name="The Broad Institute Genomics Platform"/>
            <consortium name="The Broad Institute Genome Sequencing Center for Infectious Disease"/>
            <person name="Wu L."/>
            <person name="Ma J."/>
        </authorList>
    </citation>
    <scope>NUCLEOTIDE SEQUENCE [LARGE SCALE GENOMIC DNA]</scope>
    <source>
        <strain evidence="3">CGMCC 4.7397</strain>
    </source>
</reference>
<dbReference type="Proteomes" id="UP001596119">
    <property type="component" value="Unassembled WGS sequence"/>
</dbReference>
<comment type="caution">
    <text evidence="2">The sequence shown here is derived from an EMBL/GenBank/DDBJ whole genome shotgun (WGS) entry which is preliminary data.</text>
</comment>
<dbReference type="Gene3D" id="3.90.226.10">
    <property type="entry name" value="2-enoyl-CoA Hydratase, Chain A, domain 1"/>
    <property type="match status" value="1"/>
</dbReference>
<evidence type="ECO:0000313" key="3">
    <source>
        <dbReference type="Proteomes" id="UP001596119"/>
    </source>
</evidence>
<dbReference type="RefSeq" id="WP_379571586.1">
    <property type="nucleotide sequence ID" value="NZ_JBHSQK010000110.1"/>
</dbReference>
<gene>
    <name evidence="2" type="ORF">ACFQH9_30365</name>
</gene>
<evidence type="ECO:0000313" key="2">
    <source>
        <dbReference type="EMBL" id="MFC5952574.1"/>
    </source>
</evidence>
<accession>A0ABW1IIQ1</accession>
<sequence>MTGSTTATEPPILLEKVSDGVALITLNRPGQRNAMNRAARLGLVRALESCRGWAKVVVLTGSGPAFCAGVDLKEPMADRVVGEDDERDVRQSTWGRVQDELRAHPAIVVAAVNGIAMGGGVTLINSADLAFASTDARISMPEIGFGLYPSMAGPSTQLRLPAKRAAWMVLTAQPIDGRTATEWGLVNEAVAPEQLMPTALATAERIAGFDAVGLTASKRALWHIPAHVSDYGEALEYGESVGVRIRSQSDAVAQGVAKFAAGERSAGQGRPKEAE</sequence>
<dbReference type="PANTHER" id="PTHR42964:SF1">
    <property type="entry name" value="POLYKETIDE BIOSYNTHESIS ENOYL-COA HYDRATASE PKSH-RELATED"/>
    <property type="match status" value="1"/>
</dbReference>
<dbReference type="InterPro" id="IPR001753">
    <property type="entry name" value="Enoyl-CoA_hydra/iso"/>
</dbReference>
<protein>
    <submittedName>
        <fullName evidence="2">Enoyl-CoA hydratase/isomerase family protein</fullName>
    </submittedName>
</protein>
<dbReference type="PANTHER" id="PTHR42964">
    <property type="entry name" value="ENOYL-COA HYDRATASE"/>
    <property type="match status" value="1"/>
</dbReference>
<dbReference type="CDD" id="cd06558">
    <property type="entry name" value="crotonase-like"/>
    <property type="match status" value="1"/>
</dbReference>
<dbReference type="SUPFAM" id="SSF52096">
    <property type="entry name" value="ClpP/crotonase"/>
    <property type="match status" value="1"/>
</dbReference>
<organism evidence="2 3">
    <name type="scientific">Pseudonocardia lutea</name>
    <dbReference type="NCBI Taxonomy" id="2172015"/>
    <lineage>
        <taxon>Bacteria</taxon>
        <taxon>Bacillati</taxon>
        <taxon>Actinomycetota</taxon>
        <taxon>Actinomycetes</taxon>
        <taxon>Pseudonocardiales</taxon>
        <taxon>Pseudonocardiaceae</taxon>
        <taxon>Pseudonocardia</taxon>
    </lineage>
</organism>
<dbReference type="EMBL" id="JBHSQK010000110">
    <property type="protein sequence ID" value="MFC5952574.1"/>
    <property type="molecule type" value="Genomic_DNA"/>
</dbReference>
<proteinExistence type="inferred from homology"/>
<keyword evidence="3" id="KW-1185">Reference proteome</keyword>
<comment type="similarity">
    <text evidence="1">Belongs to the enoyl-CoA hydratase/isomerase family.</text>
</comment>
<dbReference type="Pfam" id="PF00378">
    <property type="entry name" value="ECH_1"/>
    <property type="match status" value="1"/>
</dbReference>
<dbReference type="InterPro" id="IPR029045">
    <property type="entry name" value="ClpP/crotonase-like_dom_sf"/>
</dbReference>
<name>A0ABW1IIQ1_9PSEU</name>